<reference evidence="7 8" key="1">
    <citation type="journal article" date="2010" name="Nature">
        <title>The Ectocarpus genome and the independent evolution of multicellularity in brown algae.</title>
        <authorList>
            <person name="Cock J.M."/>
            <person name="Sterck L."/>
            <person name="Rouze P."/>
            <person name="Scornet D."/>
            <person name="Allen A.E."/>
            <person name="Amoutzias G."/>
            <person name="Anthouard V."/>
            <person name="Artiguenave F."/>
            <person name="Aury J.M."/>
            <person name="Badger J.H."/>
            <person name="Beszteri B."/>
            <person name="Billiau K."/>
            <person name="Bonnet E."/>
            <person name="Bothwell J.H."/>
            <person name="Bowler C."/>
            <person name="Boyen C."/>
            <person name="Brownlee C."/>
            <person name="Carrano C.J."/>
            <person name="Charrier B."/>
            <person name="Cho G.Y."/>
            <person name="Coelho S.M."/>
            <person name="Collen J."/>
            <person name="Corre E."/>
            <person name="Da Silva C."/>
            <person name="Delage L."/>
            <person name="Delaroque N."/>
            <person name="Dittami S.M."/>
            <person name="Doulbeau S."/>
            <person name="Elias M."/>
            <person name="Farnham G."/>
            <person name="Gachon C.M."/>
            <person name="Gschloessl B."/>
            <person name="Heesch S."/>
            <person name="Jabbari K."/>
            <person name="Jubin C."/>
            <person name="Kawai H."/>
            <person name="Kimura K."/>
            <person name="Kloareg B."/>
            <person name="Kupper F.C."/>
            <person name="Lang D."/>
            <person name="Le Bail A."/>
            <person name="Leblanc C."/>
            <person name="Lerouge P."/>
            <person name="Lohr M."/>
            <person name="Lopez P.J."/>
            <person name="Martens C."/>
            <person name="Maumus F."/>
            <person name="Michel G."/>
            <person name="Miranda-Saavedra D."/>
            <person name="Morales J."/>
            <person name="Moreau H."/>
            <person name="Motomura T."/>
            <person name="Nagasato C."/>
            <person name="Napoli C.A."/>
            <person name="Nelson D.R."/>
            <person name="Nyvall-Collen P."/>
            <person name="Peters A.F."/>
            <person name="Pommier C."/>
            <person name="Potin P."/>
            <person name="Poulain J."/>
            <person name="Quesneville H."/>
            <person name="Read B."/>
            <person name="Rensing S.A."/>
            <person name="Ritter A."/>
            <person name="Rousvoal S."/>
            <person name="Samanta M."/>
            <person name="Samson G."/>
            <person name="Schroeder D.C."/>
            <person name="Segurens B."/>
            <person name="Strittmatter M."/>
            <person name="Tonon T."/>
            <person name="Tregear J.W."/>
            <person name="Valentin K."/>
            <person name="von Dassow P."/>
            <person name="Yamagishi T."/>
            <person name="Van de Peer Y."/>
            <person name="Wincker P."/>
        </authorList>
    </citation>
    <scope>NUCLEOTIDE SEQUENCE [LARGE SCALE GENOMIC DNA]</scope>
    <source>
        <strain evidence="8">Ec32 / CCAP1310/4</strain>
    </source>
</reference>
<accession>D7FZR2</accession>
<evidence type="ECO:0000256" key="5">
    <source>
        <dbReference type="ARBA" id="ARBA00023212"/>
    </source>
</evidence>
<dbReference type="EMBL" id="FN648579">
    <property type="protein sequence ID" value="CBJ32869.1"/>
    <property type="molecule type" value="Genomic_DNA"/>
</dbReference>
<dbReference type="STRING" id="2880.D7FZR2"/>
<dbReference type="EMBL" id="FN649736">
    <property type="protein sequence ID" value="CBJ32869.1"/>
    <property type="molecule type" value="Genomic_DNA"/>
</dbReference>
<evidence type="ECO:0000256" key="3">
    <source>
        <dbReference type="ARBA" id="ARBA00016573"/>
    </source>
</evidence>
<dbReference type="InterPro" id="IPR011004">
    <property type="entry name" value="Trimer_LpxA-like_sf"/>
</dbReference>
<name>D7FZR2_ECTSI</name>
<dbReference type="InterPro" id="IPR027777">
    <property type="entry name" value="DCTN6"/>
</dbReference>
<evidence type="ECO:0000256" key="2">
    <source>
        <dbReference type="ARBA" id="ARBA00007719"/>
    </source>
</evidence>
<dbReference type="PANTHER" id="PTHR13072">
    <property type="entry name" value="DYNACTIN 6"/>
    <property type="match status" value="1"/>
</dbReference>
<comment type="subcellular location">
    <subcellularLocation>
        <location evidence="1">Cytoplasm</location>
        <location evidence="1">Cytoskeleton</location>
    </subcellularLocation>
</comment>
<keyword evidence="8" id="KW-1185">Reference proteome</keyword>
<dbReference type="PANTHER" id="PTHR13072:SF0">
    <property type="entry name" value="DYNACTIN SUBUNIT 6"/>
    <property type="match status" value="1"/>
</dbReference>
<protein>
    <recommendedName>
        <fullName evidence="3">Dynactin subunit 6</fullName>
    </recommendedName>
</protein>
<dbReference type="AlphaFoldDB" id="D7FZR2"/>
<dbReference type="GO" id="GO:0007052">
    <property type="term" value="P:mitotic spindle organization"/>
    <property type="evidence" value="ECO:0007669"/>
    <property type="project" value="TreeGrafter"/>
</dbReference>
<organism evidence="7 8">
    <name type="scientific">Ectocarpus siliculosus</name>
    <name type="common">Brown alga</name>
    <name type="synonym">Conferva siliculosa</name>
    <dbReference type="NCBI Taxonomy" id="2880"/>
    <lineage>
        <taxon>Eukaryota</taxon>
        <taxon>Sar</taxon>
        <taxon>Stramenopiles</taxon>
        <taxon>Ochrophyta</taxon>
        <taxon>PX clade</taxon>
        <taxon>Phaeophyceae</taxon>
        <taxon>Ectocarpales</taxon>
        <taxon>Ectocarpaceae</taxon>
        <taxon>Ectocarpus</taxon>
    </lineage>
</organism>
<comment type="similarity">
    <text evidence="2">Belongs to the dynactin subunits 5/6 family. Dynactin subunit 6 subfamily.</text>
</comment>
<dbReference type="eggNOG" id="KOG4042">
    <property type="taxonomic scope" value="Eukaryota"/>
</dbReference>
<evidence type="ECO:0000256" key="1">
    <source>
        <dbReference type="ARBA" id="ARBA00004245"/>
    </source>
</evidence>
<keyword evidence="4" id="KW-0963">Cytoplasm</keyword>
<dbReference type="Gene3D" id="2.160.10.10">
    <property type="entry name" value="Hexapeptide repeat proteins"/>
    <property type="match status" value="1"/>
</dbReference>
<dbReference type="GO" id="GO:0005869">
    <property type="term" value="C:dynactin complex"/>
    <property type="evidence" value="ECO:0007669"/>
    <property type="project" value="InterPro"/>
</dbReference>
<evidence type="ECO:0000256" key="6">
    <source>
        <dbReference type="ARBA" id="ARBA00034687"/>
    </source>
</evidence>
<evidence type="ECO:0000313" key="8">
    <source>
        <dbReference type="Proteomes" id="UP000002630"/>
    </source>
</evidence>
<dbReference type="Proteomes" id="UP000002630">
    <property type="component" value="Linkage Group LG11"/>
</dbReference>
<proteinExistence type="inferred from homology"/>
<dbReference type="InParanoid" id="D7FZR2"/>
<evidence type="ECO:0000313" key="7">
    <source>
        <dbReference type="EMBL" id="CBJ32869.1"/>
    </source>
</evidence>
<sequence>MVCDGAAAKPPYHGSGAAGATLTGDITIGPDTVVFPGAQIRCCEGAGPVVIGRGCVLEEGACLVNVGPGEMRVGDGNLFEVGCAVRAQKVGDFNTFQPKCEVGQGVTVASGCSIASQGEQLSNGACESREEVLPWKV</sequence>
<gene>
    <name evidence="7" type="ORF">Esi_0383_0008</name>
</gene>
<keyword evidence="5" id="KW-0206">Cytoskeleton</keyword>
<dbReference type="SUPFAM" id="SSF51161">
    <property type="entry name" value="Trimeric LpxA-like enzymes"/>
    <property type="match status" value="1"/>
</dbReference>
<comment type="function">
    <text evidence="6">Part of the dynactin complex that activates the molecular motor dynein for ultra-processive transport along microtubules.</text>
</comment>
<dbReference type="GO" id="GO:0070840">
    <property type="term" value="F:dynein complex binding"/>
    <property type="evidence" value="ECO:0007669"/>
    <property type="project" value="TreeGrafter"/>
</dbReference>
<dbReference type="OrthoDB" id="2355at2759"/>
<evidence type="ECO:0000256" key="4">
    <source>
        <dbReference type="ARBA" id="ARBA00022490"/>
    </source>
</evidence>